<dbReference type="KEGG" id="scya:EJ357_14770"/>
<proteinExistence type="predicted"/>
<dbReference type="OrthoDB" id="9768666at2"/>
<keyword evidence="3" id="KW-0274">FAD</keyword>
<keyword evidence="7" id="KW-1185">Reference proteome</keyword>
<feature type="domain" description="NADH-rubredoxin oxidoreductase C-terminal" evidence="5">
    <location>
        <begin position="330"/>
        <end position="376"/>
    </location>
</feature>
<protein>
    <submittedName>
        <fullName evidence="6">NAD(P)/FAD-dependent oxidoreductase</fullName>
    </submittedName>
</protein>
<gene>
    <name evidence="6" type="ORF">EJ357_14770</name>
</gene>
<accession>A0A3Q9ESK3</accession>
<dbReference type="Gene3D" id="3.50.50.60">
    <property type="entry name" value="FAD/NAD(P)-binding domain"/>
    <property type="match status" value="2"/>
</dbReference>
<evidence type="ECO:0000256" key="1">
    <source>
        <dbReference type="ARBA" id="ARBA00001974"/>
    </source>
</evidence>
<dbReference type="InterPro" id="IPR050260">
    <property type="entry name" value="FAD-bd_OxRdtase"/>
</dbReference>
<dbReference type="InterPro" id="IPR023753">
    <property type="entry name" value="FAD/NAD-binding_dom"/>
</dbReference>
<dbReference type="InterPro" id="IPR036188">
    <property type="entry name" value="FAD/NAD-bd_sf"/>
</dbReference>
<dbReference type="Pfam" id="PF18267">
    <property type="entry name" value="Rubredoxin_C"/>
    <property type="match status" value="1"/>
</dbReference>
<comment type="cofactor">
    <cofactor evidence="1">
        <name>FAD</name>
        <dbReference type="ChEBI" id="CHEBI:57692"/>
    </cofactor>
</comment>
<dbReference type="RefSeq" id="WP_126392061.1">
    <property type="nucleotide sequence ID" value="NZ_CP034539.1"/>
</dbReference>
<dbReference type="Gene3D" id="3.30.390.30">
    <property type="match status" value="1"/>
</dbReference>
<dbReference type="PRINTS" id="PR00368">
    <property type="entry name" value="FADPNR"/>
</dbReference>
<evidence type="ECO:0000256" key="2">
    <source>
        <dbReference type="ARBA" id="ARBA00022630"/>
    </source>
</evidence>
<dbReference type="InterPro" id="IPR041575">
    <property type="entry name" value="Rubredoxin_C"/>
</dbReference>
<evidence type="ECO:0000256" key="3">
    <source>
        <dbReference type="ARBA" id="ARBA00022827"/>
    </source>
</evidence>
<evidence type="ECO:0000313" key="7">
    <source>
        <dbReference type="Proteomes" id="UP000280298"/>
    </source>
</evidence>
<sequence length="407" mass="42733">MTSNTRVVVIGAGLAGVRLARRLGELGTPVTLVGDEEHRPYNRVLLAEVLAGRYSPDVIALPAPAELVRGQVTGIDREMRAVHLADGSEIAYDTLVLATGSNPVLPPLRGLFTPDRVLPEGVHAFRTMDDCLGLSKAVRPGVRAVVIGGGLLGVSAARALAQRGAQVVLAQQGERLMERQLDPSASKLVKRHLKDLGVEIHTECRVRDVRCVAGAVRSVEMADGYALDADLVVLACGVHPRAGLAQAAGLDVRKGIVVDDELRTSDPHIRAIGDCVQHDGTVYGLATPALEQAEVLAELLAGEAGDAGARYTGTRALTRLTLVGHDSPFDLAAFGETEPLPGDDVVQLADATRGTYRKVVVRDDRLVGGVLVGELGTVGALARAWEGAEPLPDDGPLLHLLTNDGGS</sequence>
<evidence type="ECO:0000259" key="5">
    <source>
        <dbReference type="Pfam" id="PF18267"/>
    </source>
</evidence>
<dbReference type="InterPro" id="IPR016156">
    <property type="entry name" value="FAD/NAD-linked_Rdtase_dimer_sf"/>
</dbReference>
<name>A0A3Q9ESK3_9ACTN</name>
<dbReference type="Pfam" id="PF07992">
    <property type="entry name" value="Pyr_redox_2"/>
    <property type="match status" value="1"/>
</dbReference>
<evidence type="ECO:0000259" key="4">
    <source>
        <dbReference type="Pfam" id="PF07992"/>
    </source>
</evidence>
<dbReference type="PRINTS" id="PR00469">
    <property type="entry name" value="PNDRDTASEII"/>
</dbReference>
<dbReference type="SUPFAM" id="SSF51905">
    <property type="entry name" value="FAD/NAD(P)-binding domain"/>
    <property type="match status" value="1"/>
</dbReference>
<dbReference type="AlphaFoldDB" id="A0A3Q9ESK3"/>
<dbReference type="PANTHER" id="PTHR43429">
    <property type="entry name" value="PYRIDINE NUCLEOTIDE-DISULFIDE OXIDOREDUCTASE DOMAIN-CONTAINING"/>
    <property type="match status" value="1"/>
</dbReference>
<dbReference type="Proteomes" id="UP000280298">
    <property type="component" value="Chromosome"/>
</dbReference>
<keyword evidence="2" id="KW-0285">Flavoprotein</keyword>
<reference evidence="6 7" key="1">
    <citation type="journal article" date="2019" name="Int. J. Syst. Evol. Microbiol.">
        <title>Streptomyces cyaneochromogenes sp. nov., a blue pigment-producing actinomycete from manganese-contaminated soil.</title>
        <authorList>
            <person name="Tang X."/>
            <person name="Zhao J."/>
            <person name="Li K."/>
            <person name="Chen Z."/>
            <person name="Sun Y."/>
            <person name="Gao J."/>
        </authorList>
    </citation>
    <scope>NUCLEOTIDE SEQUENCE [LARGE SCALE GENOMIC DNA]</scope>
    <source>
        <strain evidence="6 7">MK-45</strain>
    </source>
</reference>
<dbReference type="GO" id="GO:0016491">
    <property type="term" value="F:oxidoreductase activity"/>
    <property type="evidence" value="ECO:0007669"/>
    <property type="project" value="InterPro"/>
</dbReference>
<feature type="domain" description="FAD/NAD(P)-binding" evidence="4">
    <location>
        <begin position="6"/>
        <end position="293"/>
    </location>
</feature>
<evidence type="ECO:0000313" key="6">
    <source>
        <dbReference type="EMBL" id="AZQ34583.1"/>
    </source>
</evidence>
<dbReference type="EMBL" id="CP034539">
    <property type="protein sequence ID" value="AZQ34583.1"/>
    <property type="molecule type" value="Genomic_DNA"/>
</dbReference>
<dbReference type="PANTHER" id="PTHR43429:SF3">
    <property type="entry name" value="NITRITE REDUCTASE [NAD(P)H]"/>
    <property type="match status" value="1"/>
</dbReference>
<organism evidence="6 7">
    <name type="scientific">Streptomyces cyaneochromogenes</name>
    <dbReference type="NCBI Taxonomy" id="2496836"/>
    <lineage>
        <taxon>Bacteria</taxon>
        <taxon>Bacillati</taxon>
        <taxon>Actinomycetota</taxon>
        <taxon>Actinomycetes</taxon>
        <taxon>Kitasatosporales</taxon>
        <taxon>Streptomycetaceae</taxon>
        <taxon>Streptomyces</taxon>
    </lineage>
</organism>